<dbReference type="PROSITE" id="PS50113">
    <property type="entry name" value="PAC"/>
    <property type="match status" value="1"/>
</dbReference>
<evidence type="ECO:0000259" key="21">
    <source>
        <dbReference type="PROSITE" id="PS50112"/>
    </source>
</evidence>
<dbReference type="PANTHER" id="PTHR43047">
    <property type="entry name" value="TWO-COMPONENT HISTIDINE PROTEIN KINASE"/>
    <property type="match status" value="1"/>
</dbReference>
<dbReference type="InterPro" id="IPR008207">
    <property type="entry name" value="Sig_transdc_His_kin_Hpt_dom"/>
</dbReference>
<dbReference type="InterPro" id="IPR049871">
    <property type="entry name" value="BvgS-like_periplasmic2"/>
</dbReference>
<dbReference type="PROSITE" id="PS50112">
    <property type="entry name" value="PAS"/>
    <property type="match status" value="1"/>
</dbReference>
<keyword evidence="14" id="KW-0902">Two-component regulatory system</keyword>
<dbReference type="Gene3D" id="3.40.50.2300">
    <property type="match status" value="1"/>
</dbReference>
<dbReference type="SUPFAM" id="SSF55785">
    <property type="entry name" value="PYP-like sensor domain (PAS domain)"/>
    <property type="match status" value="1"/>
</dbReference>
<dbReference type="GO" id="GO:0009927">
    <property type="term" value="F:histidine phosphotransfer kinase activity"/>
    <property type="evidence" value="ECO:0007669"/>
    <property type="project" value="TreeGrafter"/>
</dbReference>
<dbReference type="GO" id="GO:0000155">
    <property type="term" value="F:phosphorelay sensor kinase activity"/>
    <property type="evidence" value="ECO:0007669"/>
    <property type="project" value="InterPro"/>
</dbReference>
<evidence type="ECO:0000256" key="18">
    <source>
        <dbReference type="SAM" id="SignalP"/>
    </source>
</evidence>
<evidence type="ECO:0000256" key="6">
    <source>
        <dbReference type="ARBA" id="ARBA00022553"/>
    </source>
</evidence>
<keyword evidence="25" id="KW-1185">Reference proteome</keyword>
<keyword evidence="5" id="KW-0997">Cell inner membrane</keyword>
<dbReference type="Pfam" id="PF00072">
    <property type="entry name" value="Response_reg"/>
    <property type="match status" value="1"/>
</dbReference>
<evidence type="ECO:0000256" key="10">
    <source>
        <dbReference type="ARBA" id="ARBA00022741"/>
    </source>
</evidence>
<evidence type="ECO:0000256" key="1">
    <source>
        <dbReference type="ARBA" id="ARBA00000085"/>
    </source>
</evidence>
<evidence type="ECO:0000256" key="4">
    <source>
        <dbReference type="ARBA" id="ARBA00022475"/>
    </source>
</evidence>
<keyword evidence="8" id="KW-0812">Transmembrane</keyword>
<feature type="domain" description="Histidine kinase" evidence="19">
    <location>
        <begin position="716"/>
        <end position="937"/>
    </location>
</feature>
<dbReference type="SMART" id="SM00387">
    <property type="entry name" value="HATPase_c"/>
    <property type="match status" value="1"/>
</dbReference>
<dbReference type="NCBIfam" id="TIGR00229">
    <property type="entry name" value="sensory_box"/>
    <property type="match status" value="1"/>
</dbReference>
<keyword evidence="9 18" id="KW-0732">Signal</keyword>
<feature type="signal peptide" evidence="18">
    <location>
        <begin position="1"/>
        <end position="20"/>
    </location>
</feature>
<dbReference type="InterPro" id="IPR000014">
    <property type="entry name" value="PAS"/>
</dbReference>
<dbReference type="Pfam" id="PF00512">
    <property type="entry name" value="HisKA"/>
    <property type="match status" value="1"/>
</dbReference>
<keyword evidence="12" id="KW-0067">ATP-binding</keyword>
<evidence type="ECO:0000256" key="2">
    <source>
        <dbReference type="ARBA" id="ARBA00004429"/>
    </source>
</evidence>
<reference evidence="24 25" key="1">
    <citation type="submission" date="2018-02" db="EMBL/GenBank/DDBJ databases">
        <title>FDA/CDC Antimicrobial Resistant Isolate Bank Genome Sequencing.</title>
        <authorList>
            <person name="Benahmed F.H."/>
            <person name="Lutgring J.D."/>
            <person name="Yoo B."/>
            <person name="Machado M."/>
            <person name="Brown A."/>
            <person name="McAllister G."/>
            <person name="Perry A."/>
            <person name="Halpin A.L."/>
            <person name="Vavikolanu K."/>
            <person name="Ott S."/>
            <person name="Zhao X."/>
            <person name="Tallon L.J."/>
            <person name="Sadzewicz L."/>
            <person name="Aluvathingal J."/>
            <person name="Nadendla S."/>
            <person name="Voskania-kordi A."/>
            <person name="Simonyan V."/>
            <person name="Patel J."/>
            <person name="Shawar R.M."/>
        </authorList>
    </citation>
    <scope>NUCLEOTIDE SEQUENCE [LARGE SCALE GENOMIC DNA]</scope>
    <source>
        <strain evidence="24 25">AR_0356</strain>
    </source>
</reference>
<dbReference type="InterPro" id="IPR036890">
    <property type="entry name" value="HATPase_C_sf"/>
</dbReference>
<evidence type="ECO:0000259" key="19">
    <source>
        <dbReference type="PROSITE" id="PS50109"/>
    </source>
</evidence>
<feature type="domain" description="PAS" evidence="21">
    <location>
        <begin position="572"/>
        <end position="622"/>
    </location>
</feature>
<comment type="subcellular location">
    <subcellularLocation>
        <location evidence="2">Cell inner membrane</location>
        <topology evidence="2">Multi-pass membrane protein</topology>
    </subcellularLocation>
</comment>
<keyword evidence="11" id="KW-0418">Kinase</keyword>
<dbReference type="CDD" id="cd13707">
    <property type="entry name" value="PBP2_BvgS_D2"/>
    <property type="match status" value="1"/>
</dbReference>
<dbReference type="CDD" id="cd13705">
    <property type="entry name" value="PBP2_BvgS_D1"/>
    <property type="match status" value="1"/>
</dbReference>
<evidence type="ECO:0000256" key="12">
    <source>
        <dbReference type="ARBA" id="ARBA00022840"/>
    </source>
</evidence>
<evidence type="ECO:0000259" key="20">
    <source>
        <dbReference type="PROSITE" id="PS50110"/>
    </source>
</evidence>
<evidence type="ECO:0000256" key="16">
    <source>
        <dbReference type="PROSITE-ProRule" id="PRU00110"/>
    </source>
</evidence>
<dbReference type="SMART" id="SM00388">
    <property type="entry name" value="HisKA"/>
    <property type="match status" value="1"/>
</dbReference>
<dbReference type="EMBL" id="CP027169">
    <property type="protein sequence ID" value="AVK07805.1"/>
    <property type="molecule type" value="Genomic_DNA"/>
</dbReference>
<dbReference type="FunFam" id="3.30.565.10:FF:000010">
    <property type="entry name" value="Sensor histidine kinase RcsC"/>
    <property type="match status" value="1"/>
</dbReference>
<dbReference type="InterPro" id="IPR036641">
    <property type="entry name" value="HPT_dom_sf"/>
</dbReference>
<dbReference type="Pfam" id="PF08448">
    <property type="entry name" value="PAS_4"/>
    <property type="match status" value="1"/>
</dbReference>
<keyword evidence="6 17" id="KW-0597">Phosphoprotein</keyword>
<comment type="catalytic activity">
    <reaction evidence="1">
        <text>ATP + protein L-histidine = ADP + protein N-phospho-L-histidine.</text>
        <dbReference type="EC" id="2.7.13.3"/>
    </reaction>
</comment>
<evidence type="ECO:0000313" key="25">
    <source>
        <dbReference type="Proteomes" id="UP000238390"/>
    </source>
</evidence>
<dbReference type="CDD" id="cd17546">
    <property type="entry name" value="REC_hyHK_CKI1_RcsC-like"/>
    <property type="match status" value="1"/>
</dbReference>
<evidence type="ECO:0000256" key="9">
    <source>
        <dbReference type="ARBA" id="ARBA00022729"/>
    </source>
</evidence>
<dbReference type="SUPFAM" id="SSF53850">
    <property type="entry name" value="Periplasmic binding protein-like II"/>
    <property type="match status" value="2"/>
</dbReference>
<dbReference type="InterPro" id="IPR003594">
    <property type="entry name" value="HATPase_dom"/>
</dbReference>
<dbReference type="Gene3D" id="3.30.565.10">
    <property type="entry name" value="Histidine kinase-like ATPase, C-terminal domain"/>
    <property type="match status" value="1"/>
</dbReference>
<feature type="domain" description="PAC" evidence="22">
    <location>
        <begin position="645"/>
        <end position="698"/>
    </location>
</feature>
<dbReference type="Pfam" id="PF01627">
    <property type="entry name" value="Hpt"/>
    <property type="match status" value="1"/>
</dbReference>
<dbReference type="PROSITE" id="PS50109">
    <property type="entry name" value="HIS_KIN"/>
    <property type="match status" value="1"/>
</dbReference>
<dbReference type="PANTHER" id="PTHR43047:SF72">
    <property type="entry name" value="OSMOSENSING HISTIDINE PROTEIN KINASE SLN1"/>
    <property type="match status" value="1"/>
</dbReference>
<dbReference type="InterPro" id="IPR036097">
    <property type="entry name" value="HisK_dim/P_sf"/>
</dbReference>
<accession>A0A2R3J0X3</accession>
<dbReference type="PRINTS" id="PR00344">
    <property type="entry name" value="BCTRLSENSOR"/>
</dbReference>
<dbReference type="CDD" id="cd16922">
    <property type="entry name" value="HATPase_EvgS-ArcB-TorS-like"/>
    <property type="match status" value="1"/>
</dbReference>
<dbReference type="Gene3D" id="1.10.287.130">
    <property type="match status" value="1"/>
</dbReference>
<evidence type="ECO:0000313" key="24">
    <source>
        <dbReference type="EMBL" id="AVK07805.1"/>
    </source>
</evidence>
<gene>
    <name evidence="24" type="ORF">CSB93_2306</name>
</gene>
<keyword evidence="10" id="KW-0547">Nucleotide-binding</keyword>
<dbReference type="InterPro" id="IPR004358">
    <property type="entry name" value="Sig_transdc_His_kin-like_C"/>
</dbReference>
<dbReference type="EC" id="2.7.13.3" evidence="3"/>
<keyword evidence="13" id="KW-1133">Transmembrane helix</keyword>
<evidence type="ECO:0000256" key="5">
    <source>
        <dbReference type="ARBA" id="ARBA00022519"/>
    </source>
</evidence>
<dbReference type="InterPro" id="IPR049870">
    <property type="entry name" value="BvgS-like_periplasmic1"/>
</dbReference>
<sequence>MRSKLLLLFICLLLPAVPLAATQAGASMTLFSQMHVEHEDMVIGEDDWAWVRHKGTLRVGVALDETAPFNVRLDDENYEGITADVTALVGQLLGMRIKLVAYATHAAAIEALGAGQIDLLGSHYSALEQPALVSSRPYARDRLAVFKRVGEPRNSSADLAGLRVAVAREHDEELRQRFPRARFVVFDNHDEAIAAVAFGHTDLYIDDVLSAYQRINRSFYGYVKFERFADTRSDGGYGYLLRSDETRLLRVVNAAIGAIDQDRLEYIARRWVGGGSLPTGERIALTPEERRWVARHPVVRLVINDDLAPLAFFNSNDVFSGITSDLLEMISRRTGLHFQVSSRSGGFPEQIAALQKGQADLAIMSRSSRREETLRFTRSFLSTSFVLIARADEKGRAERVGNLDGKRLAIPSGHVGIQGVRDRYPQAAVVEVETTLDAMNLVYEGRAEAAVVPLVSARYYIVRLFHERLAVADQVALGPATANFAVRRGDTELQTILDKALLSISPGDLSDVVNRWRSPPGMSGQTWVDYTRLIAEIVAAAAGLLLLSLGWVTYQRRQIRDRLRVEQALNDQLQFVEALTDSMPPPLYVRDANGRMLSCNRSYLSSVGLAAEQVLNRTVLELPMENFETGPQFHRNYLEAMRDGRTIESVHEVVLGGRKCWIDHWIQPFRDANGTVRGVICGWLDISEHRKLVAELKEAKNLADEASRAKTTFLATMSHEIRTPMNAVIGILELALKRADTGRVDRSSIEIAYASAKSLLELIGDILDIARIESGRLGLSPKRANLRELVESVARVFEGLARQKRLSLILDIDASINGDVLLDAMRFKQILSNLVSNAIKFTDEGSISIRIDGHLVEPSLLQVNLCVEDTGIGISLGDQQQLFCPFAQVERNVQNTEGTGLGLVICRSLCEMMGGRLVMSSALGQGTRVDVELRLQVLEPVSVSERPVQVGNRQARRLQVLVVDDHAVNRQILHQQLSFLGHDVQEAENGLAALNLWHEQPFDMVITDCHMPLMNGSDLARSIRQEERENNEEPVVILGLTADAQPEEIERCIQAGMNECLIKPIGLDVLEERLLALGFAEEQEETSPVSLDAEPVAAPPLPLLYDLESLHALTGGEPSMLRRLLDELLTSNRKDLEALEILVQRQETGELAELAHRIKGAARVVRGEQLVDSCRRLEEACLNPNAAFSRVEECAVGVKLALLALDEGLLGELAE</sequence>
<evidence type="ECO:0000256" key="13">
    <source>
        <dbReference type="ARBA" id="ARBA00022989"/>
    </source>
</evidence>
<dbReference type="Proteomes" id="UP000238390">
    <property type="component" value="Chromosome"/>
</dbReference>
<dbReference type="CDD" id="cd00088">
    <property type="entry name" value="HPT"/>
    <property type="match status" value="1"/>
</dbReference>
<feature type="modified residue" description="4-aspartylphosphate" evidence="17">
    <location>
        <position position="1008"/>
    </location>
</feature>
<dbReference type="SUPFAM" id="SSF55874">
    <property type="entry name" value="ATPase domain of HSP90 chaperone/DNA topoisomerase II/histidine kinase"/>
    <property type="match status" value="1"/>
</dbReference>
<dbReference type="SMART" id="SM00091">
    <property type="entry name" value="PAS"/>
    <property type="match status" value="1"/>
</dbReference>
<dbReference type="SUPFAM" id="SSF47384">
    <property type="entry name" value="Homodimeric domain of signal transducing histidine kinase"/>
    <property type="match status" value="1"/>
</dbReference>
<feature type="modified residue" description="Phosphohistidine" evidence="16">
    <location>
        <position position="1156"/>
    </location>
</feature>
<keyword evidence="15" id="KW-0472">Membrane</keyword>
<evidence type="ECO:0000256" key="3">
    <source>
        <dbReference type="ARBA" id="ARBA00012438"/>
    </source>
</evidence>
<evidence type="ECO:0000256" key="11">
    <source>
        <dbReference type="ARBA" id="ARBA00022777"/>
    </source>
</evidence>
<dbReference type="Pfam" id="PF02518">
    <property type="entry name" value="HATPase_c"/>
    <property type="match status" value="1"/>
</dbReference>
<dbReference type="CDD" id="cd00082">
    <property type="entry name" value="HisKA"/>
    <property type="match status" value="1"/>
</dbReference>
<dbReference type="SUPFAM" id="SSF47226">
    <property type="entry name" value="Histidine-containing phosphotransfer domain, HPT domain"/>
    <property type="match status" value="1"/>
</dbReference>
<dbReference type="CDD" id="cd00130">
    <property type="entry name" value="PAS"/>
    <property type="match status" value="1"/>
</dbReference>
<dbReference type="GO" id="GO:0005524">
    <property type="term" value="F:ATP binding"/>
    <property type="evidence" value="ECO:0007669"/>
    <property type="project" value="UniProtKB-KW"/>
</dbReference>
<evidence type="ECO:0000256" key="14">
    <source>
        <dbReference type="ARBA" id="ARBA00023012"/>
    </source>
</evidence>
<evidence type="ECO:0000256" key="7">
    <source>
        <dbReference type="ARBA" id="ARBA00022679"/>
    </source>
</evidence>
<dbReference type="Gene3D" id="1.20.120.160">
    <property type="entry name" value="HPT domain"/>
    <property type="match status" value="1"/>
</dbReference>
<dbReference type="AlphaFoldDB" id="A0A2R3J0X3"/>
<dbReference type="SUPFAM" id="SSF52172">
    <property type="entry name" value="CheY-like"/>
    <property type="match status" value="1"/>
</dbReference>
<evidence type="ECO:0000256" key="17">
    <source>
        <dbReference type="PROSITE-ProRule" id="PRU00169"/>
    </source>
</evidence>
<dbReference type="InterPro" id="IPR005467">
    <property type="entry name" value="His_kinase_dom"/>
</dbReference>
<dbReference type="InterPro" id="IPR011006">
    <property type="entry name" value="CheY-like_superfamily"/>
</dbReference>
<evidence type="ECO:0000259" key="23">
    <source>
        <dbReference type="PROSITE" id="PS50894"/>
    </source>
</evidence>
<dbReference type="InterPro" id="IPR035965">
    <property type="entry name" value="PAS-like_dom_sf"/>
</dbReference>
<dbReference type="PROSITE" id="PS50894">
    <property type="entry name" value="HPT"/>
    <property type="match status" value="1"/>
</dbReference>
<dbReference type="InterPro" id="IPR003661">
    <property type="entry name" value="HisK_dim/P_dom"/>
</dbReference>
<keyword evidence="4" id="KW-1003">Cell membrane</keyword>
<organism evidence="24 25">
    <name type="scientific">Pseudomonas paraeruginosa</name>
    <dbReference type="NCBI Taxonomy" id="2994495"/>
    <lineage>
        <taxon>Bacteria</taxon>
        <taxon>Pseudomonadati</taxon>
        <taxon>Pseudomonadota</taxon>
        <taxon>Gammaproteobacteria</taxon>
        <taxon>Pseudomonadales</taxon>
        <taxon>Pseudomonadaceae</taxon>
        <taxon>Pseudomonas</taxon>
    </lineage>
</organism>
<dbReference type="InterPro" id="IPR001638">
    <property type="entry name" value="Solute-binding_3/MltF_N"/>
</dbReference>
<dbReference type="InterPro" id="IPR001789">
    <property type="entry name" value="Sig_transdc_resp-reg_receiver"/>
</dbReference>
<dbReference type="RefSeq" id="WP_058145682.1">
    <property type="nucleotide sequence ID" value="NZ_CP027169.1"/>
</dbReference>
<feature type="domain" description="Response regulatory" evidence="20">
    <location>
        <begin position="959"/>
        <end position="1078"/>
    </location>
</feature>
<dbReference type="Gene3D" id="3.40.190.10">
    <property type="entry name" value="Periplasmic binding protein-like II"/>
    <property type="match status" value="4"/>
</dbReference>
<dbReference type="PROSITE" id="PS50110">
    <property type="entry name" value="RESPONSE_REGULATORY"/>
    <property type="match status" value="1"/>
</dbReference>
<dbReference type="Pfam" id="PF00497">
    <property type="entry name" value="SBP_bac_3"/>
    <property type="match status" value="2"/>
</dbReference>
<dbReference type="SMART" id="SM00448">
    <property type="entry name" value="REC"/>
    <property type="match status" value="1"/>
</dbReference>
<dbReference type="SMART" id="SM00062">
    <property type="entry name" value="PBPb"/>
    <property type="match status" value="2"/>
</dbReference>
<evidence type="ECO:0000256" key="8">
    <source>
        <dbReference type="ARBA" id="ARBA00022692"/>
    </source>
</evidence>
<dbReference type="Gene3D" id="3.30.450.20">
    <property type="entry name" value="PAS domain"/>
    <property type="match status" value="1"/>
</dbReference>
<dbReference type="InterPro" id="IPR000700">
    <property type="entry name" value="PAS-assoc_C"/>
</dbReference>
<feature type="chain" id="PRO_5015335715" description="histidine kinase" evidence="18">
    <location>
        <begin position="21"/>
        <end position="1215"/>
    </location>
</feature>
<evidence type="ECO:0000256" key="15">
    <source>
        <dbReference type="ARBA" id="ARBA00023136"/>
    </source>
</evidence>
<dbReference type="GO" id="GO:0005886">
    <property type="term" value="C:plasma membrane"/>
    <property type="evidence" value="ECO:0007669"/>
    <property type="project" value="UniProtKB-SubCell"/>
</dbReference>
<protein>
    <recommendedName>
        <fullName evidence="3">histidine kinase</fullName>
        <ecNumber evidence="3">2.7.13.3</ecNumber>
    </recommendedName>
</protein>
<proteinExistence type="predicted"/>
<keyword evidence="7" id="KW-0808">Transferase</keyword>
<feature type="domain" description="HPt" evidence="23">
    <location>
        <begin position="1117"/>
        <end position="1215"/>
    </location>
</feature>
<dbReference type="InterPro" id="IPR013656">
    <property type="entry name" value="PAS_4"/>
</dbReference>
<name>A0A2R3J0X3_9PSED</name>
<evidence type="ECO:0000259" key="22">
    <source>
        <dbReference type="PROSITE" id="PS50113"/>
    </source>
</evidence>